<evidence type="ECO:0008006" key="2">
    <source>
        <dbReference type="Google" id="ProtNLM"/>
    </source>
</evidence>
<proteinExistence type="predicted"/>
<gene>
    <name evidence="1" type="ORF">AVDCRST_MAG56-2709</name>
</gene>
<dbReference type="EMBL" id="CADCTQ010000224">
    <property type="protein sequence ID" value="CAA9261572.1"/>
    <property type="molecule type" value="Genomic_DNA"/>
</dbReference>
<accession>A0A6J4IW30</accession>
<name>A0A6J4IW30_9SPHI</name>
<protein>
    <recommendedName>
        <fullName evidence="2">Rhs-family protein</fullName>
    </recommendedName>
</protein>
<organism evidence="1">
    <name type="scientific">uncultured Cytophagales bacterium</name>
    <dbReference type="NCBI Taxonomy" id="158755"/>
    <lineage>
        <taxon>Bacteria</taxon>
        <taxon>Pseudomonadati</taxon>
        <taxon>Bacteroidota</taxon>
        <taxon>Sphingobacteriia</taxon>
        <taxon>Sphingobacteriales</taxon>
        <taxon>environmental samples</taxon>
    </lineage>
</organism>
<evidence type="ECO:0000313" key="1">
    <source>
        <dbReference type="EMBL" id="CAA9261572.1"/>
    </source>
</evidence>
<dbReference type="AlphaFoldDB" id="A0A6J4IW30"/>
<reference evidence="1" key="1">
    <citation type="submission" date="2020-02" db="EMBL/GenBank/DDBJ databases">
        <authorList>
            <person name="Meier V. D."/>
        </authorList>
    </citation>
    <scope>NUCLEOTIDE SEQUENCE</scope>
    <source>
        <strain evidence="1">AVDCRST_MAG56</strain>
    </source>
</reference>
<sequence length="225" mass="26100">MEGTGGRSFSFLFDTKDKLINAEVTYPKGESKYPRRTFSIERNNEYQIARVINDFYDTLNKRANTVVYTYEYDNAGKLTSFYVNTNAVDRFMLTFDDNQRLTKIAYPGGGYETSEFNNKGNLVKYSKKYSNSDVVHSLEYTKYDDKKNVFNGITEFIFEFHYFVYSANNPLTLTANANDAKQNFINYTYTYNEKDYPVTSTSVNTSIYPTISPITQNAAYQYNCK</sequence>